<protein>
    <submittedName>
        <fullName evidence="1">Uncharacterized protein</fullName>
    </submittedName>
</protein>
<evidence type="ECO:0000313" key="2">
    <source>
        <dbReference type="Proteomes" id="UP000198736"/>
    </source>
</evidence>
<reference evidence="2" key="1">
    <citation type="submission" date="2015-10" db="EMBL/GenBank/DDBJ databases">
        <authorList>
            <person name="Luecker S."/>
            <person name="Luecker S."/>
        </authorList>
    </citation>
    <scope>NUCLEOTIDE SEQUENCE [LARGE SCALE GENOMIC DNA]</scope>
</reference>
<organism evidence="1 2">
    <name type="scientific">Candidatus Nitrospira nitrificans</name>
    <dbReference type="NCBI Taxonomy" id="1742973"/>
    <lineage>
        <taxon>Bacteria</taxon>
        <taxon>Pseudomonadati</taxon>
        <taxon>Nitrospirota</taxon>
        <taxon>Nitrospiria</taxon>
        <taxon>Nitrospirales</taxon>
        <taxon>Nitrospiraceae</taxon>
        <taxon>Nitrospira</taxon>
    </lineage>
</organism>
<dbReference type="Proteomes" id="UP000198736">
    <property type="component" value="Unassembled WGS sequence"/>
</dbReference>
<evidence type="ECO:0000313" key="1">
    <source>
        <dbReference type="EMBL" id="CUS35411.1"/>
    </source>
</evidence>
<dbReference type="AlphaFoldDB" id="A0A0S4LCP0"/>
<proteinExistence type="predicted"/>
<name>A0A0S4LCP0_9BACT</name>
<dbReference type="EMBL" id="CZPZ01000012">
    <property type="protein sequence ID" value="CUS35411.1"/>
    <property type="molecule type" value="Genomic_DNA"/>
</dbReference>
<accession>A0A0S4LCP0</accession>
<gene>
    <name evidence="1" type="ORF">COMA2_20255</name>
</gene>
<keyword evidence="2" id="KW-1185">Reference proteome</keyword>
<dbReference type="STRING" id="1742973.COMA2_20255"/>
<sequence length="72" mass="8137">MDAELAPNAVDSVALSKTGTTIRIHLRPVAHRLVSSADRKWIMRTQPLPYIVYNTRPAHEPIDRLRAVFCIS</sequence>